<dbReference type="Proteomes" id="UP001163046">
    <property type="component" value="Unassembled WGS sequence"/>
</dbReference>
<dbReference type="PRINTS" id="PR00080">
    <property type="entry name" value="SDRFAMILY"/>
</dbReference>
<dbReference type="InterPro" id="IPR036291">
    <property type="entry name" value="NAD(P)-bd_dom_sf"/>
</dbReference>
<dbReference type="AlphaFoldDB" id="A0A9W9YDN6"/>
<evidence type="ECO:0000256" key="2">
    <source>
        <dbReference type="RuleBase" id="RU000363"/>
    </source>
</evidence>
<organism evidence="3 4">
    <name type="scientific">Desmophyllum pertusum</name>
    <dbReference type="NCBI Taxonomy" id="174260"/>
    <lineage>
        <taxon>Eukaryota</taxon>
        <taxon>Metazoa</taxon>
        <taxon>Cnidaria</taxon>
        <taxon>Anthozoa</taxon>
        <taxon>Hexacorallia</taxon>
        <taxon>Scleractinia</taxon>
        <taxon>Caryophylliina</taxon>
        <taxon>Caryophylliidae</taxon>
        <taxon>Desmophyllum</taxon>
    </lineage>
</organism>
<dbReference type="EMBL" id="MU827782">
    <property type="protein sequence ID" value="KAJ7336505.1"/>
    <property type="molecule type" value="Genomic_DNA"/>
</dbReference>
<evidence type="ECO:0000313" key="3">
    <source>
        <dbReference type="EMBL" id="KAJ7336505.1"/>
    </source>
</evidence>
<gene>
    <name evidence="3" type="primary">RDH5_3</name>
    <name evidence="3" type="ORF">OS493_011710</name>
</gene>
<accession>A0A9W9YDN6</accession>
<dbReference type="Gene3D" id="3.40.50.720">
    <property type="entry name" value="NAD(P)-binding Rossmann-like Domain"/>
    <property type="match status" value="1"/>
</dbReference>
<evidence type="ECO:0000313" key="4">
    <source>
        <dbReference type="Proteomes" id="UP001163046"/>
    </source>
</evidence>
<dbReference type="OrthoDB" id="5296at2759"/>
<reference evidence="3" key="1">
    <citation type="submission" date="2023-01" db="EMBL/GenBank/DDBJ databases">
        <title>Genome assembly of the deep-sea coral Lophelia pertusa.</title>
        <authorList>
            <person name="Herrera S."/>
            <person name="Cordes E."/>
        </authorList>
    </citation>
    <scope>NUCLEOTIDE SEQUENCE</scope>
    <source>
        <strain evidence="3">USNM1676648</strain>
        <tissue evidence="3">Polyp</tissue>
    </source>
</reference>
<dbReference type="PANTHER" id="PTHR43313:SF50">
    <property type="entry name" value="GH26015P"/>
    <property type="match status" value="1"/>
</dbReference>
<name>A0A9W9YDN6_9CNID</name>
<dbReference type="PANTHER" id="PTHR43313">
    <property type="entry name" value="SHORT-CHAIN DEHYDROGENASE/REDUCTASE FAMILY 9C"/>
    <property type="match status" value="1"/>
</dbReference>
<comment type="similarity">
    <text evidence="2">Belongs to the short-chain dehydrogenases/reductases (SDR) family.</text>
</comment>
<evidence type="ECO:0000256" key="1">
    <source>
        <dbReference type="ARBA" id="ARBA00023002"/>
    </source>
</evidence>
<sequence>MITGCDSGFGRETAIRLDEMGVCVFATCLTKEGEQSLRSVTSDRLKTFQVDVTNSQQIEEVFCKVKEVLGGKSGLWGLVNNAGVLSIGPAEWVPLTDFKRAADVNLWGQIDVTKTFLPLVKEAKGRIVFVSSIAGIVSPQTFSPYCITKYGVEAFADSLRREMRPFEVLVSVIEPGATRTPILNDELLAARLRELWDNLPLEKRREYGEEYLKNATKGFRDWCKSASDQVSRVVDAIVSPLMSQFPKKRYVTGSDGWQLKLSTHLPEVLQDFLLKDFPFKIVGLPTQDVPEFSHINGSVH</sequence>
<dbReference type="PRINTS" id="PR00081">
    <property type="entry name" value="GDHRDH"/>
</dbReference>
<keyword evidence="1" id="KW-0560">Oxidoreductase</keyword>
<dbReference type="Pfam" id="PF00106">
    <property type="entry name" value="adh_short"/>
    <property type="match status" value="1"/>
</dbReference>
<comment type="caution">
    <text evidence="3">The sequence shown here is derived from an EMBL/GenBank/DDBJ whole genome shotgun (WGS) entry which is preliminary data.</text>
</comment>
<dbReference type="InterPro" id="IPR002347">
    <property type="entry name" value="SDR_fam"/>
</dbReference>
<dbReference type="SUPFAM" id="SSF51735">
    <property type="entry name" value="NAD(P)-binding Rossmann-fold domains"/>
    <property type="match status" value="1"/>
</dbReference>
<proteinExistence type="inferred from homology"/>
<keyword evidence="4" id="KW-1185">Reference proteome</keyword>
<protein>
    <submittedName>
        <fullName evidence="3">Retinol dehydrogenase 5</fullName>
    </submittedName>
</protein>
<dbReference type="InterPro" id="IPR020904">
    <property type="entry name" value="Sc_DH/Rdtase_CS"/>
</dbReference>
<dbReference type="GO" id="GO:0008202">
    <property type="term" value="P:steroid metabolic process"/>
    <property type="evidence" value="ECO:0007669"/>
    <property type="project" value="TreeGrafter"/>
</dbReference>
<dbReference type="GO" id="GO:0016491">
    <property type="term" value="F:oxidoreductase activity"/>
    <property type="evidence" value="ECO:0007669"/>
    <property type="project" value="UniProtKB-KW"/>
</dbReference>
<dbReference type="PROSITE" id="PS00061">
    <property type="entry name" value="ADH_SHORT"/>
    <property type="match status" value="1"/>
</dbReference>